<evidence type="ECO:0000313" key="23">
    <source>
        <dbReference type="Proteomes" id="UP000002729"/>
    </source>
</evidence>
<evidence type="ECO:0000256" key="3">
    <source>
        <dbReference type="ARBA" id="ARBA00005254"/>
    </source>
</evidence>
<evidence type="ECO:0000256" key="10">
    <source>
        <dbReference type="ARBA" id="ARBA00023235"/>
    </source>
</evidence>
<evidence type="ECO:0000256" key="9">
    <source>
        <dbReference type="ARBA" id="ARBA00023128"/>
    </source>
</evidence>
<evidence type="ECO:0000256" key="18">
    <source>
        <dbReference type="RuleBase" id="RU003707"/>
    </source>
</evidence>
<evidence type="ECO:0000256" key="17">
    <source>
        <dbReference type="ARBA" id="ARBA00083575"/>
    </source>
</evidence>
<evidence type="ECO:0000256" key="7">
    <source>
        <dbReference type="ARBA" id="ARBA00022990"/>
    </source>
</evidence>
<evidence type="ECO:0000256" key="5">
    <source>
        <dbReference type="ARBA" id="ARBA00022832"/>
    </source>
</evidence>
<dbReference type="PROSITE" id="PS00166">
    <property type="entry name" value="ENOYL_COA_HYDRATASE"/>
    <property type="match status" value="1"/>
</dbReference>
<comment type="catalytic activity">
    <reaction evidence="13">
        <text>(3Z)-dodecenoyl-CoA = (2E)-dodecenoyl-CoA</text>
        <dbReference type="Rhea" id="RHEA:23716"/>
        <dbReference type="ChEBI" id="CHEBI:57330"/>
        <dbReference type="ChEBI" id="CHEBI:58543"/>
        <dbReference type="EC" id="5.3.3.8"/>
    </reaction>
    <physiologicalReaction direction="left-to-right" evidence="13">
        <dbReference type="Rhea" id="RHEA:23717"/>
    </physiologicalReaction>
</comment>
<feature type="region of interest" description="Disordered" evidence="19">
    <location>
        <begin position="387"/>
        <end position="415"/>
    </location>
</feature>
<dbReference type="GO" id="GO:0004165">
    <property type="term" value="F:delta(3)-delta(2)-enoyl-CoA isomerase activity"/>
    <property type="evidence" value="ECO:0007669"/>
    <property type="project" value="UniProtKB-EC"/>
</dbReference>
<dbReference type="SMART" id="SM00694">
    <property type="entry name" value="DysFC"/>
    <property type="match status" value="1"/>
</dbReference>
<comment type="pathway">
    <text evidence="2">Lipid metabolism; fatty acid beta-oxidation.</text>
</comment>
<dbReference type="InterPro" id="IPR018376">
    <property type="entry name" value="Enoyl-CoA_hyd/isom_CS"/>
</dbReference>
<dbReference type="CDD" id="cd06558">
    <property type="entry name" value="crotonase-like"/>
    <property type="match status" value="1"/>
</dbReference>
<dbReference type="AlphaFoldDB" id="F0Y9M7"/>
<evidence type="ECO:0000256" key="16">
    <source>
        <dbReference type="ARBA" id="ARBA00068317"/>
    </source>
</evidence>
<keyword evidence="23" id="KW-1185">Reference proteome</keyword>
<dbReference type="eggNOG" id="KOG1683">
    <property type="taxonomic scope" value="Eukaryota"/>
</dbReference>
<proteinExistence type="inferred from homology"/>
<comment type="subcellular location">
    <subcellularLocation>
        <location evidence="1">Mitochondrion matrix</location>
    </subcellularLocation>
</comment>
<dbReference type="Gene3D" id="3.90.226.10">
    <property type="entry name" value="2-enoyl-CoA Hydratase, Chain A, domain 1"/>
    <property type="match status" value="1"/>
</dbReference>
<evidence type="ECO:0000256" key="14">
    <source>
        <dbReference type="ARBA" id="ARBA00052542"/>
    </source>
</evidence>
<dbReference type="GeneID" id="20228330"/>
<dbReference type="InterPro" id="IPR001753">
    <property type="entry name" value="Enoyl-CoA_hydra/iso"/>
</dbReference>
<evidence type="ECO:0000256" key="2">
    <source>
        <dbReference type="ARBA" id="ARBA00005005"/>
    </source>
</evidence>
<keyword evidence="5" id="KW-0276">Fatty acid metabolism</keyword>
<dbReference type="RefSeq" id="XP_009036994.1">
    <property type="nucleotide sequence ID" value="XM_009038746.1"/>
</dbReference>
<dbReference type="FunFam" id="3.90.226.10:FF:000034">
    <property type="entry name" value="Enoyl-CoA delta isomerase 1"/>
    <property type="match status" value="1"/>
</dbReference>
<dbReference type="Proteomes" id="UP000002729">
    <property type="component" value="Unassembled WGS sequence"/>
</dbReference>
<comment type="subunit">
    <text evidence="4">Homotrimer.</text>
</comment>
<feature type="domain" description="Peroxin/Ferlin" evidence="21">
    <location>
        <begin position="88"/>
        <end position="123"/>
    </location>
</feature>
<dbReference type="EMBL" id="GL833128">
    <property type="protein sequence ID" value="EGB08265.1"/>
    <property type="molecule type" value="Genomic_DNA"/>
</dbReference>
<comment type="catalytic activity">
    <reaction evidence="12">
        <text>(2E)-tetradecenoyl-CoA = (3Z)-tetradecenoyl-CoA</text>
        <dbReference type="Rhea" id="RHEA:29847"/>
        <dbReference type="ChEBI" id="CHEBI:61405"/>
        <dbReference type="ChEBI" id="CHEBI:61968"/>
    </reaction>
    <physiologicalReaction direction="right-to-left" evidence="12">
        <dbReference type="Rhea" id="RHEA:29849"/>
    </physiologicalReaction>
</comment>
<keyword evidence="6" id="KW-0809">Transit peptide</keyword>
<feature type="compositionally biased region" description="Low complexity" evidence="19">
    <location>
        <begin position="392"/>
        <end position="406"/>
    </location>
</feature>
<evidence type="ECO:0000256" key="19">
    <source>
        <dbReference type="SAM" id="MobiDB-lite"/>
    </source>
</evidence>
<dbReference type="InParanoid" id="F0Y9M7"/>
<organism evidence="23">
    <name type="scientific">Aureococcus anophagefferens</name>
    <name type="common">Harmful bloom alga</name>
    <dbReference type="NCBI Taxonomy" id="44056"/>
    <lineage>
        <taxon>Eukaryota</taxon>
        <taxon>Sar</taxon>
        <taxon>Stramenopiles</taxon>
        <taxon>Ochrophyta</taxon>
        <taxon>Pelagophyceae</taxon>
        <taxon>Pelagomonadales</taxon>
        <taxon>Pelagomonadaceae</taxon>
        <taxon>Aureococcus</taxon>
    </lineage>
</organism>
<evidence type="ECO:0000256" key="15">
    <source>
        <dbReference type="ARBA" id="ARBA00056147"/>
    </source>
</evidence>
<dbReference type="GO" id="GO:0005759">
    <property type="term" value="C:mitochondrial matrix"/>
    <property type="evidence" value="ECO:0007669"/>
    <property type="project" value="UniProtKB-SubCell"/>
</dbReference>
<feature type="signal peptide" evidence="20">
    <location>
        <begin position="1"/>
        <end position="23"/>
    </location>
</feature>
<dbReference type="SUPFAM" id="SSF52096">
    <property type="entry name" value="ClpP/crotonase"/>
    <property type="match status" value="1"/>
</dbReference>
<evidence type="ECO:0000256" key="4">
    <source>
        <dbReference type="ARBA" id="ARBA00011233"/>
    </source>
</evidence>
<keyword evidence="7" id="KW-0007">Acetylation</keyword>
<reference evidence="22 23" key="1">
    <citation type="journal article" date="2011" name="Proc. Natl. Acad. Sci. U.S.A.">
        <title>Niche of harmful alga Aureococcus anophagefferens revealed through ecogenomics.</title>
        <authorList>
            <person name="Gobler C.J."/>
            <person name="Berry D.L."/>
            <person name="Dyhrman S.T."/>
            <person name="Wilhelm S.W."/>
            <person name="Salamov A."/>
            <person name="Lobanov A.V."/>
            <person name="Zhang Y."/>
            <person name="Collier J.L."/>
            <person name="Wurch L.L."/>
            <person name="Kustka A.B."/>
            <person name="Dill B.D."/>
            <person name="Shah M."/>
            <person name="VerBerkmoes N.C."/>
            <person name="Kuo A."/>
            <person name="Terry A."/>
            <person name="Pangilinan J."/>
            <person name="Lindquist E.A."/>
            <person name="Lucas S."/>
            <person name="Paulsen I.T."/>
            <person name="Hattenrath-Lehmann T.K."/>
            <person name="Talmage S.C."/>
            <person name="Walker E.A."/>
            <person name="Koch F."/>
            <person name="Burson A.M."/>
            <person name="Marcoval M.A."/>
            <person name="Tang Y.Z."/>
            <person name="Lecleir G.R."/>
            <person name="Coyne K.J."/>
            <person name="Berg G.M."/>
            <person name="Bertrand E.M."/>
            <person name="Saito M.A."/>
            <person name="Gladyshev V.N."/>
            <person name="Grigoriev I.V."/>
        </authorList>
    </citation>
    <scope>NUCLEOTIDE SEQUENCE [LARGE SCALE GENOMIC DNA]</scope>
    <source>
        <strain evidence="23">CCMP 1984</strain>
    </source>
</reference>
<evidence type="ECO:0000256" key="20">
    <source>
        <dbReference type="SAM" id="SignalP"/>
    </source>
</evidence>
<evidence type="ECO:0000256" key="6">
    <source>
        <dbReference type="ARBA" id="ARBA00022946"/>
    </source>
</evidence>
<comment type="catalytic activity">
    <reaction evidence="14">
        <text>(3Z)-octenoyl-CoA = (2E)-octenoyl-CoA</text>
        <dbReference type="Rhea" id="RHEA:46044"/>
        <dbReference type="ChEBI" id="CHEBI:62242"/>
        <dbReference type="ChEBI" id="CHEBI:85640"/>
    </reaction>
    <physiologicalReaction direction="left-to-right" evidence="14">
        <dbReference type="Rhea" id="RHEA:46045"/>
    </physiologicalReaction>
</comment>
<keyword evidence="8" id="KW-0443">Lipid metabolism</keyword>
<dbReference type="PANTHER" id="PTHR11941">
    <property type="entry name" value="ENOYL-COA HYDRATASE-RELATED"/>
    <property type="match status" value="1"/>
</dbReference>
<evidence type="ECO:0000256" key="8">
    <source>
        <dbReference type="ARBA" id="ARBA00023098"/>
    </source>
</evidence>
<dbReference type="Pfam" id="PF00378">
    <property type="entry name" value="ECH_1"/>
    <property type="match status" value="1"/>
</dbReference>
<dbReference type="GO" id="GO:0016020">
    <property type="term" value="C:membrane"/>
    <property type="evidence" value="ECO:0007669"/>
    <property type="project" value="InterPro"/>
</dbReference>
<keyword evidence="9" id="KW-0496">Mitochondrion</keyword>
<evidence type="ECO:0000259" key="21">
    <source>
        <dbReference type="SMART" id="SM00694"/>
    </source>
</evidence>
<comment type="similarity">
    <text evidence="3 18">Belongs to the enoyl-CoA hydratase/isomerase family.</text>
</comment>
<dbReference type="InterPro" id="IPR006614">
    <property type="entry name" value="Peroxin/Ferlin"/>
</dbReference>
<dbReference type="InterPro" id="IPR029045">
    <property type="entry name" value="ClpP/crotonase-like_dom_sf"/>
</dbReference>
<name>F0Y9M7_AURAN</name>
<dbReference type="KEGG" id="aaf:AURANDRAFT_71663"/>
<keyword evidence="20" id="KW-0732">Signal</keyword>
<evidence type="ECO:0000313" key="22">
    <source>
        <dbReference type="EMBL" id="EGB08265.1"/>
    </source>
</evidence>
<comment type="catalytic activity">
    <reaction evidence="11">
        <text>(3Z)-decenoyl-CoA = (2E)-decenoyl-CoA</text>
        <dbReference type="Rhea" id="RHEA:77195"/>
        <dbReference type="ChEBI" id="CHEBI:61406"/>
        <dbReference type="ChEBI" id="CHEBI:195601"/>
    </reaction>
    <physiologicalReaction direction="left-to-right" evidence="11">
        <dbReference type="Rhea" id="RHEA:77196"/>
    </physiologicalReaction>
</comment>
<sequence length="747" mass="81463">MARVRPLTMLAALALFVVPRAGADADGSSQQLVEVFEVEARLKKKWELVRFSTASGRVVDEARRSDAPPRWSWASDWIADGSRGDDDGWEYSPDGSANWEQKPASRSGTCWRRRRWLRVMKRKGKKQKAAGAAEERKVLSGVARSIDFFDSEDVTTKRGNPLLYCGRQVGRGAKWVKDDFTFRGFGLGCSRSVDARSAGLVLQLPLTPNFGFWERRSRFLPMATGLVIVYPPAWDAAAAPSAVNPRAPELSDAMREAKRLWARTSSNHFVMVVILSISYPVDILRAFFKALAKPFAALLGPRRARGDARTASDYGARSVKRVGFSLSRSVTIVDEGSTLAYHASPLRWRPWFMYAPGLTLLYRATEAAFEAVAAGATRTLKRLKAAEQEGKNATAADDAELANATAARREAPGPLRRLERRTAEACLDATSGLRAWCDSKTSLLGYSVLPYMAHLTDGDDVEPVGFKPWKGSVLFMMRPFYPARPFGKSVGRVPDAPKIGLLTLEKGPVNSLDTSMLDAIRAGVGELENAGDVKAFVLTSKFDGTVFSAGLDLLEMHDPASRADLERFWTAVQDCWLSLYTTPLGAVACVNGTSPAGGCLLATACDYRVMADDPKFTIGLNEAQFGLVAPDFFLDVYRNTVGQRNAEWLAGTGALLPPKAALAVNLVDEVVDQADALPAAVAAAAKLAKLPFDARAETKRRLRLKTATDLVESKARCTEVFCDFALKDDVQAALTAYVASLKQRKAA</sequence>
<evidence type="ECO:0000256" key="11">
    <source>
        <dbReference type="ARBA" id="ARBA00050938"/>
    </source>
</evidence>
<evidence type="ECO:0000256" key="13">
    <source>
        <dbReference type="ARBA" id="ARBA00052376"/>
    </source>
</evidence>
<feature type="chain" id="PRO_5003264478" description="Enoyl-CoA delta isomerase 1, mitochondrial" evidence="20">
    <location>
        <begin position="24"/>
        <end position="747"/>
    </location>
</feature>
<evidence type="ECO:0000256" key="1">
    <source>
        <dbReference type="ARBA" id="ARBA00004305"/>
    </source>
</evidence>
<comment type="function">
    <text evidence="15">Key enzyme of fatty acid beta-oxidation. Able to isomerize both 3-cis (3Z) and 3-trans (3E) double bonds into the 2-trans (2E) form in a range of enoyl-CoA species, with a preference for (3Z)-enoyl-CoAs over (3E)-enoyl-CoAs. The catalytic efficiency of this enzyme is not affected by the fatty acyl chain length.</text>
</comment>
<keyword evidence="10" id="KW-0413">Isomerase</keyword>
<gene>
    <name evidence="22" type="ORF">AURANDRAFT_71663</name>
</gene>
<evidence type="ECO:0000256" key="12">
    <source>
        <dbReference type="ARBA" id="ARBA00051293"/>
    </source>
</evidence>
<dbReference type="Gene3D" id="6.10.250.170">
    <property type="match status" value="1"/>
</dbReference>
<accession>F0Y9M7</accession>
<dbReference type="PANTHER" id="PTHR11941:SF45">
    <property type="entry name" value="ENOYL-COA DELTA ISOMERASE 1, MITOCHONDRIAL"/>
    <property type="match status" value="1"/>
</dbReference>
<protein>
    <recommendedName>
        <fullName evidence="16">Enoyl-CoA delta isomerase 1, mitochondrial</fullName>
    </recommendedName>
    <alternativeName>
        <fullName evidence="17">3,2-trans-enoyl-CoA isomerase</fullName>
    </alternativeName>
</protein>
<dbReference type="GO" id="GO:0006635">
    <property type="term" value="P:fatty acid beta-oxidation"/>
    <property type="evidence" value="ECO:0007669"/>
    <property type="project" value="TreeGrafter"/>
</dbReference>
<dbReference type="OrthoDB" id="1696280at2759"/>